<dbReference type="GO" id="GO:0016874">
    <property type="term" value="F:ligase activity"/>
    <property type="evidence" value="ECO:0007669"/>
    <property type="project" value="UniProtKB-KW"/>
</dbReference>
<proteinExistence type="inferred from homology"/>
<dbReference type="PROSITE" id="PS00455">
    <property type="entry name" value="AMP_BINDING"/>
    <property type="match status" value="1"/>
</dbReference>
<dbReference type="InterPro" id="IPR020845">
    <property type="entry name" value="AMP-binding_CS"/>
</dbReference>
<dbReference type="GO" id="GO:0070566">
    <property type="term" value="F:adenylyltransferase activity"/>
    <property type="evidence" value="ECO:0007669"/>
    <property type="project" value="TreeGrafter"/>
</dbReference>
<dbReference type="EMBL" id="PQVP01000003">
    <property type="protein sequence ID" value="POZ81032.1"/>
    <property type="molecule type" value="Genomic_DNA"/>
</dbReference>
<sequence>MARAAVFLKGRILVTKCASTIHRLIESLEDVPGAMHRMTFVDDAGNEASITYRRFAEEVFRQAGALRELDVRENDMVMLALPASVEHAAAMMACVMTGALPCTVPVPARRATAGRQVIDVACELYRPRLVIAADAQSAAWRDDAFPAASTRVVDLDTLSLVADAGARALISAKHGRDPHHVQLTSGSTSHPKAAVLSHENVIANVLGIGGSVRFDVAAGDGTASWLPLYHDMGLLTLLSNLHYRAPLLMMQPNSFIRNPLGWLKRIASARATTTSVPTFALRYCVRRFNAAAMEGVDLSACRNIFIGGERVDDATLRDFAATFAPYGLAASALQPCYGMAESTLAVSMHRAWHDGSVDGAPYVIADTLDRRALIERRDAQPAAANDGADADADTETVLAMGTPIEGMAFRILDDGDHALANRAVGEVAIRGTSLMLGYLNPDDGSIAAPLTADGWFRTGDIGYVADGQLHILGRKKEVIIIRGSNYFPHEIEEALAAHRTLRKSTCIAFGLPDPETGTERLVVAIEARPVDATPQTRAECQQLLASRIGFAAQDLCFVEPGSLPRTTSGKLQRLKCRDLYASGALSVIHATAAAEAGQGAYA</sequence>
<organism evidence="4 5">
    <name type="scientific">Burkholderia contaminans</name>
    <dbReference type="NCBI Taxonomy" id="488447"/>
    <lineage>
        <taxon>Bacteria</taxon>
        <taxon>Pseudomonadati</taxon>
        <taxon>Pseudomonadota</taxon>
        <taxon>Betaproteobacteria</taxon>
        <taxon>Burkholderiales</taxon>
        <taxon>Burkholderiaceae</taxon>
        <taxon>Burkholderia</taxon>
        <taxon>Burkholderia cepacia complex</taxon>
    </lineage>
</organism>
<dbReference type="InterPro" id="IPR042099">
    <property type="entry name" value="ANL_N_sf"/>
</dbReference>
<evidence type="ECO:0000259" key="3">
    <source>
        <dbReference type="Pfam" id="PF00501"/>
    </source>
</evidence>
<feature type="domain" description="AMP-dependent synthetase/ligase" evidence="3">
    <location>
        <begin position="40"/>
        <end position="439"/>
    </location>
</feature>
<dbReference type="InterPro" id="IPR000873">
    <property type="entry name" value="AMP-dep_synth/lig_dom"/>
</dbReference>
<evidence type="ECO:0000313" key="5">
    <source>
        <dbReference type="Proteomes" id="UP000238655"/>
    </source>
</evidence>
<comment type="caution">
    <text evidence="4">The sequence shown here is derived from an EMBL/GenBank/DDBJ whole genome shotgun (WGS) entry which is preliminary data.</text>
</comment>
<dbReference type="Pfam" id="PF00501">
    <property type="entry name" value="AMP-binding"/>
    <property type="match status" value="1"/>
</dbReference>
<evidence type="ECO:0000313" key="4">
    <source>
        <dbReference type="EMBL" id="POZ81032.1"/>
    </source>
</evidence>
<evidence type="ECO:0000256" key="1">
    <source>
        <dbReference type="ARBA" id="ARBA00006432"/>
    </source>
</evidence>
<gene>
    <name evidence="4" type="ORF">C3743_35930</name>
</gene>
<accession>A0A2S5DPQ8</accession>
<dbReference type="InterPro" id="IPR045851">
    <property type="entry name" value="AMP-bd_C_sf"/>
</dbReference>
<dbReference type="CDD" id="cd05931">
    <property type="entry name" value="FAAL"/>
    <property type="match status" value="1"/>
</dbReference>
<dbReference type="SUPFAM" id="SSF56801">
    <property type="entry name" value="Acetyl-CoA synthetase-like"/>
    <property type="match status" value="1"/>
</dbReference>
<reference evidence="4 5" key="1">
    <citation type="submission" date="2018-01" db="EMBL/GenBank/DDBJ databases">
        <title>Successful Treatment of Persistent Burkholderia cepacia Bacteremia with Ceftazidime-Avibactam.</title>
        <authorList>
            <person name="Tamma P."/>
            <person name="Fan Y."/>
            <person name="Bergman Y."/>
            <person name="Sick-Samuels A."/>
            <person name="Hsu A."/>
            <person name="Timp W."/>
            <person name="Simner P."/>
        </authorList>
    </citation>
    <scope>NUCLEOTIDE SEQUENCE [LARGE SCALE GENOMIC DNA]</scope>
    <source>
        <strain evidence="4 5">170816</strain>
    </source>
</reference>
<dbReference type="GO" id="GO:0005886">
    <property type="term" value="C:plasma membrane"/>
    <property type="evidence" value="ECO:0007669"/>
    <property type="project" value="TreeGrafter"/>
</dbReference>
<name>A0A2S5DPQ8_9BURK</name>
<dbReference type="Gene3D" id="3.30.300.30">
    <property type="match status" value="1"/>
</dbReference>
<dbReference type="PANTHER" id="PTHR22754">
    <property type="entry name" value="DISCO-INTERACTING PROTEIN 2 DIP2 -RELATED"/>
    <property type="match status" value="1"/>
</dbReference>
<dbReference type="Proteomes" id="UP000238655">
    <property type="component" value="Chromosome 3"/>
</dbReference>
<dbReference type="AlphaFoldDB" id="A0A2S5DPQ8"/>
<dbReference type="Gene3D" id="3.40.50.12780">
    <property type="entry name" value="N-terminal domain of ligase-like"/>
    <property type="match status" value="1"/>
</dbReference>
<dbReference type="GO" id="GO:0006633">
    <property type="term" value="P:fatty acid biosynthetic process"/>
    <property type="evidence" value="ECO:0007669"/>
    <property type="project" value="TreeGrafter"/>
</dbReference>
<protein>
    <submittedName>
        <fullName evidence="4">AMP-binding protein</fullName>
    </submittedName>
</protein>
<keyword evidence="2" id="KW-0436">Ligase</keyword>
<comment type="similarity">
    <text evidence="1">Belongs to the ATP-dependent AMP-binding enzyme family.</text>
</comment>
<dbReference type="InterPro" id="IPR040097">
    <property type="entry name" value="FAAL/FAAC"/>
</dbReference>
<dbReference type="PANTHER" id="PTHR22754:SF32">
    <property type="entry name" value="DISCO-INTERACTING PROTEIN 2"/>
    <property type="match status" value="1"/>
</dbReference>
<evidence type="ECO:0000256" key="2">
    <source>
        <dbReference type="ARBA" id="ARBA00022598"/>
    </source>
</evidence>